<name>A0ABW1J9C6_9PSEU</name>
<gene>
    <name evidence="2" type="ORF">ACFQE5_22320</name>
</gene>
<evidence type="ECO:0000313" key="3">
    <source>
        <dbReference type="Proteomes" id="UP001596302"/>
    </source>
</evidence>
<feature type="compositionally biased region" description="Basic and acidic residues" evidence="1">
    <location>
        <begin position="42"/>
        <end position="52"/>
    </location>
</feature>
<comment type="caution">
    <text evidence="2">The sequence shown here is derived from an EMBL/GenBank/DDBJ whole genome shotgun (WGS) entry which is preliminary data.</text>
</comment>
<keyword evidence="3" id="KW-1185">Reference proteome</keyword>
<dbReference type="RefSeq" id="WP_379587827.1">
    <property type="nucleotide sequence ID" value="NZ_JBHSQW010000044.1"/>
</dbReference>
<sequence length="96" mass="10260">MAARVHVWHPQTGAVIEVAASAVPMLAASGWVPLDADEVAARAERRRADKTAAEQAMTPTPPAPVRKITNAQDTTDVVVKDPAPKTGRRHNTKESD</sequence>
<proteinExistence type="predicted"/>
<accession>A0ABW1J9C6</accession>
<evidence type="ECO:0000313" key="2">
    <source>
        <dbReference type="EMBL" id="MFC5996950.1"/>
    </source>
</evidence>
<evidence type="ECO:0000256" key="1">
    <source>
        <dbReference type="SAM" id="MobiDB-lite"/>
    </source>
</evidence>
<dbReference type="Proteomes" id="UP001596302">
    <property type="component" value="Unassembled WGS sequence"/>
</dbReference>
<protein>
    <submittedName>
        <fullName evidence="2">Uncharacterized protein</fullName>
    </submittedName>
</protein>
<dbReference type="EMBL" id="JBHSQW010000044">
    <property type="protein sequence ID" value="MFC5996950.1"/>
    <property type="molecule type" value="Genomic_DNA"/>
</dbReference>
<feature type="compositionally biased region" description="Basic residues" evidence="1">
    <location>
        <begin position="86"/>
        <end position="96"/>
    </location>
</feature>
<feature type="region of interest" description="Disordered" evidence="1">
    <location>
        <begin position="42"/>
        <end position="96"/>
    </location>
</feature>
<reference evidence="3" key="1">
    <citation type="journal article" date="2019" name="Int. J. Syst. Evol. Microbiol.">
        <title>The Global Catalogue of Microorganisms (GCM) 10K type strain sequencing project: providing services to taxonomists for standard genome sequencing and annotation.</title>
        <authorList>
            <consortium name="The Broad Institute Genomics Platform"/>
            <consortium name="The Broad Institute Genome Sequencing Center for Infectious Disease"/>
            <person name="Wu L."/>
            <person name="Ma J."/>
        </authorList>
    </citation>
    <scope>NUCLEOTIDE SEQUENCE [LARGE SCALE GENOMIC DNA]</scope>
    <source>
        <strain evidence="3">CCM 8391</strain>
    </source>
</reference>
<organism evidence="2 3">
    <name type="scientific">Pseudonocardia hispaniensis</name>
    <dbReference type="NCBI Taxonomy" id="904933"/>
    <lineage>
        <taxon>Bacteria</taxon>
        <taxon>Bacillati</taxon>
        <taxon>Actinomycetota</taxon>
        <taxon>Actinomycetes</taxon>
        <taxon>Pseudonocardiales</taxon>
        <taxon>Pseudonocardiaceae</taxon>
        <taxon>Pseudonocardia</taxon>
    </lineage>
</organism>